<dbReference type="InterPro" id="IPR036590">
    <property type="entry name" value="SRAP-like"/>
</dbReference>
<sequence>MCGRYATTRGAADLSALFESYDETGDRLAADYNVAPTDPVPIVRMVTDAGASATGVEASEQAADDNPRRVLSVARWGLVPAWAKDARGAARMINARAETVATTNAYARSFARRRCLVPADGWYEWVRQDSGAKQAYYLTPADGGVLAFAGLWSLWGDGSETLLTCSVVTTAALGDLALVHERMPLILPPQRWSTWLAGDGEPDELLAPPGDETLAGIEIRPVSNRVGNVRNDGPGLLERVAAAPLGSPPPGHIDLTLF</sequence>
<dbReference type="PANTHER" id="PTHR13604:SF0">
    <property type="entry name" value="ABASIC SITE PROCESSING PROTEIN HMCES"/>
    <property type="match status" value="1"/>
</dbReference>
<dbReference type="Proteomes" id="UP001597260">
    <property type="component" value="Unassembled WGS sequence"/>
</dbReference>
<dbReference type="InterPro" id="IPR003738">
    <property type="entry name" value="SRAP"/>
</dbReference>
<keyword evidence="4 8" id="KW-0378">Hydrolase</keyword>
<evidence type="ECO:0000256" key="2">
    <source>
        <dbReference type="ARBA" id="ARBA00022670"/>
    </source>
</evidence>
<dbReference type="RefSeq" id="WP_377573764.1">
    <property type="nucleotide sequence ID" value="NZ_JBHTMP010000039.1"/>
</dbReference>
<keyword evidence="6" id="KW-0238">DNA-binding</keyword>
<dbReference type="EMBL" id="JBHTMP010000039">
    <property type="protein sequence ID" value="MFD1323948.1"/>
    <property type="molecule type" value="Genomic_DNA"/>
</dbReference>
<evidence type="ECO:0000256" key="3">
    <source>
        <dbReference type="ARBA" id="ARBA00022763"/>
    </source>
</evidence>
<dbReference type="GO" id="GO:0016787">
    <property type="term" value="F:hydrolase activity"/>
    <property type="evidence" value="ECO:0007669"/>
    <property type="project" value="UniProtKB-KW"/>
</dbReference>
<dbReference type="Gene3D" id="3.90.1680.10">
    <property type="entry name" value="SOS response associated peptidase-like"/>
    <property type="match status" value="1"/>
</dbReference>
<gene>
    <name evidence="9" type="ORF">ACFQ4H_22935</name>
</gene>
<name>A0ABW3YMN4_9ACTN</name>
<keyword evidence="3" id="KW-0227">DNA damage</keyword>
<reference evidence="10" key="1">
    <citation type="journal article" date="2019" name="Int. J. Syst. Evol. Microbiol.">
        <title>The Global Catalogue of Microorganisms (GCM) 10K type strain sequencing project: providing services to taxonomists for standard genome sequencing and annotation.</title>
        <authorList>
            <consortium name="The Broad Institute Genomics Platform"/>
            <consortium name="The Broad Institute Genome Sequencing Center for Infectious Disease"/>
            <person name="Wu L."/>
            <person name="Ma J."/>
        </authorList>
    </citation>
    <scope>NUCLEOTIDE SEQUENCE [LARGE SCALE GENOMIC DNA]</scope>
    <source>
        <strain evidence="10">JCM 31037</strain>
    </source>
</reference>
<organism evidence="9 10">
    <name type="scientific">Micromonospora sonneratiae</name>
    <dbReference type="NCBI Taxonomy" id="1184706"/>
    <lineage>
        <taxon>Bacteria</taxon>
        <taxon>Bacillati</taxon>
        <taxon>Actinomycetota</taxon>
        <taxon>Actinomycetes</taxon>
        <taxon>Micromonosporales</taxon>
        <taxon>Micromonosporaceae</taxon>
        <taxon>Micromonospora</taxon>
    </lineage>
</organism>
<evidence type="ECO:0000256" key="8">
    <source>
        <dbReference type="RuleBase" id="RU364100"/>
    </source>
</evidence>
<keyword evidence="2 8" id="KW-0645">Protease</keyword>
<protein>
    <recommendedName>
        <fullName evidence="8">Abasic site processing protein</fullName>
        <ecNumber evidence="8">3.4.-.-</ecNumber>
    </recommendedName>
</protein>
<evidence type="ECO:0000313" key="9">
    <source>
        <dbReference type="EMBL" id="MFD1323948.1"/>
    </source>
</evidence>
<dbReference type="SUPFAM" id="SSF143081">
    <property type="entry name" value="BB1717-like"/>
    <property type="match status" value="1"/>
</dbReference>
<dbReference type="EC" id="3.4.-.-" evidence="8"/>
<evidence type="ECO:0000256" key="4">
    <source>
        <dbReference type="ARBA" id="ARBA00022801"/>
    </source>
</evidence>
<keyword evidence="10" id="KW-1185">Reference proteome</keyword>
<evidence type="ECO:0000256" key="1">
    <source>
        <dbReference type="ARBA" id="ARBA00008136"/>
    </source>
</evidence>
<evidence type="ECO:0000256" key="5">
    <source>
        <dbReference type="ARBA" id="ARBA00023124"/>
    </source>
</evidence>
<comment type="similarity">
    <text evidence="1 8">Belongs to the SOS response-associated peptidase family.</text>
</comment>
<accession>A0ABW3YMN4</accession>
<keyword evidence="5" id="KW-0190">Covalent protein-DNA linkage</keyword>
<dbReference type="PANTHER" id="PTHR13604">
    <property type="entry name" value="DC12-RELATED"/>
    <property type="match status" value="1"/>
</dbReference>
<keyword evidence="7" id="KW-0456">Lyase</keyword>
<comment type="caution">
    <text evidence="9">The sequence shown here is derived from an EMBL/GenBank/DDBJ whole genome shotgun (WGS) entry which is preliminary data.</text>
</comment>
<evidence type="ECO:0000313" key="10">
    <source>
        <dbReference type="Proteomes" id="UP001597260"/>
    </source>
</evidence>
<proteinExistence type="inferred from homology"/>
<evidence type="ECO:0000256" key="7">
    <source>
        <dbReference type="ARBA" id="ARBA00023239"/>
    </source>
</evidence>
<dbReference type="Pfam" id="PF02586">
    <property type="entry name" value="SRAP"/>
    <property type="match status" value="1"/>
</dbReference>
<evidence type="ECO:0000256" key="6">
    <source>
        <dbReference type="ARBA" id="ARBA00023125"/>
    </source>
</evidence>